<protein>
    <submittedName>
        <fullName evidence="1">Uncharacterized protein</fullName>
    </submittedName>
</protein>
<evidence type="ECO:0000313" key="1">
    <source>
        <dbReference type="EMBL" id="WTT18473.1"/>
    </source>
</evidence>
<dbReference type="EMBL" id="CP108222">
    <property type="protein sequence ID" value="WTT18473.1"/>
    <property type="molecule type" value="Genomic_DNA"/>
</dbReference>
<sequence length="1017" mass="113057">MSVVTQAESSNPWTPEQLTAYLRFQLSQMRTQNRHHAFEDLCRDFARQNILTNILPATGPVAGGGDQGRDFETFHTYLPNNLGSTGHFFGIASEETVVFTCTLQVDDIKSKVLKDVASICDQGTPVNRIFSFVEVDVPTSKRHDLIAKVSREYRVTLEIIDGTALAEILTQESNVWIAVQYLNVPTSHIPSQVSGPDWYESEKSRLQTPDSTPHTYGDLENLRTCMRYAKGKEELRPDLEFWIKHASPFLRQSLPQDMQDIASYEIVVARLRGQGDMTAADELAKNFLKRSLGYSEPSKLENSAVLLMYVQGAWLHGSTRIGKQWIVDYLGDLLRRVNSLIASETDPGRLCELLDTKATLLSSTDLAAIPGQAPPLGRYLPVPPLSHSHLVDLLGQGEIVLRDDVSILNAEEALRTWLELLKILPRAPLFPVTPLADHISIRAASFVDLQGWSSLTRQLDEHVERQAGLSARAESAWKRARSLLDAGRPLAAIPDLELARKNWLTGDNFEKSVVALGTTAEAFKSLGLFYAAKHYFLAAGALASSRDIMAPATPASLFDAAICDFLAGNWCSFLALLSFGLNSHVELRGNAENVERWDDFKAALGCLTYVRETSRAIASPEINAYMESPLGLEMPVFASINSGTSESETDTSSMEQTLHADLGQPAFADSGPFRTITWKCQGIYWKVRCKNRRIDVLAAERFAAAAQEIGTLFSDVDLVLCPSSVLVEISTVPSIAGEPAQIEPRDLKPTAKGEKRWEIKLTRDEGPYAYDYHAAHAELAGNILAVLAEVSLLPDEKLNEAITKAMTRESLSRIMPHIRYDRAASFIDDESFNGAARRRIHPWGKAGFSEPMVDEDILEVNESGPGYSDAEAETRCANRYKEFARMLPHTLARLNQDSAFRQVVANLRGEGWKDWHILQALANLAINYRNKFTEETIGLATPELVLADEDPSWEAIAPATVTLDTLKESLEFSYVATLRTWGLMARSPMHPDQFVSLLERRYNYWSADAPHDDPFPS</sequence>
<proteinExistence type="predicted"/>
<accession>A0AAU2A2M3</accession>
<name>A0AAU2A2M3_9ACTN</name>
<reference evidence="1" key="1">
    <citation type="submission" date="2022-10" db="EMBL/GenBank/DDBJ databases">
        <title>The complete genomes of actinobacterial strains from the NBC collection.</title>
        <authorList>
            <person name="Joergensen T.S."/>
            <person name="Alvarez Arevalo M."/>
            <person name="Sterndorff E.B."/>
            <person name="Faurdal D."/>
            <person name="Vuksanovic O."/>
            <person name="Mourched A.-S."/>
            <person name="Charusanti P."/>
            <person name="Shaw S."/>
            <person name="Blin K."/>
            <person name="Weber T."/>
        </authorList>
    </citation>
    <scope>NUCLEOTIDE SEQUENCE</scope>
    <source>
        <strain evidence="1">NBC_00093</strain>
    </source>
</reference>
<gene>
    <name evidence="1" type="ORF">OHA22_24530</name>
</gene>
<dbReference type="AlphaFoldDB" id="A0AAU2A2M3"/>
<organism evidence="1">
    <name type="scientific">Streptomyces sp. NBC_00093</name>
    <dbReference type="NCBI Taxonomy" id="2975649"/>
    <lineage>
        <taxon>Bacteria</taxon>
        <taxon>Bacillati</taxon>
        <taxon>Actinomycetota</taxon>
        <taxon>Actinomycetes</taxon>
        <taxon>Kitasatosporales</taxon>
        <taxon>Streptomycetaceae</taxon>
        <taxon>Streptomyces</taxon>
    </lineage>
</organism>